<dbReference type="AlphaFoldDB" id="A0A1H8VLH1"/>
<name>A0A1H8VLH1_9EURY</name>
<sequence>MCLSPNIVEYYVTEVILFTQETCGACATQREKNDGLEDKYPNVDFQEVDIQKHLETAEEYGVRKTPTTLVYANGEQTAEFIGIVDRNDLESAIESATQQSSGFAQRLVDVVRG</sequence>
<dbReference type="InterPro" id="IPR036249">
    <property type="entry name" value="Thioredoxin-like_sf"/>
</dbReference>
<dbReference type="InterPro" id="IPR013766">
    <property type="entry name" value="Thioredoxin_domain"/>
</dbReference>
<evidence type="ECO:0000259" key="2">
    <source>
        <dbReference type="Pfam" id="PF00085"/>
    </source>
</evidence>
<evidence type="ECO:0000313" key="4">
    <source>
        <dbReference type="Proteomes" id="UP000199126"/>
    </source>
</evidence>
<dbReference type="PANTHER" id="PTHR46115">
    <property type="entry name" value="THIOREDOXIN-LIKE PROTEIN 1"/>
    <property type="match status" value="1"/>
</dbReference>
<reference evidence="4" key="1">
    <citation type="submission" date="2016-10" db="EMBL/GenBank/DDBJ databases">
        <authorList>
            <person name="Varghese N."/>
            <person name="Submissions S."/>
        </authorList>
    </citation>
    <scope>NUCLEOTIDE SEQUENCE [LARGE SCALE GENOMIC DNA]</scope>
    <source>
        <strain evidence="4">CGMCC 1.10121</strain>
    </source>
</reference>
<organism evidence="3 4">
    <name type="scientific">Halogranum amylolyticum</name>
    <dbReference type="NCBI Taxonomy" id="660520"/>
    <lineage>
        <taxon>Archaea</taxon>
        <taxon>Methanobacteriati</taxon>
        <taxon>Methanobacteriota</taxon>
        <taxon>Stenosarchaea group</taxon>
        <taxon>Halobacteria</taxon>
        <taxon>Halobacteriales</taxon>
        <taxon>Haloferacaceae</taxon>
    </lineage>
</organism>
<feature type="domain" description="Thioredoxin" evidence="2">
    <location>
        <begin position="15"/>
        <end position="94"/>
    </location>
</feature>
<dbReference type="Gene3D" id="3.40.30.10">
    <property type="entry name" value="Glutaredoxin"/>
    <property type="match status" value="1"/>
</dbReference>
<evidence type="ECO:0000256" key="1">
    <source>
        <dbReference type="ARBA" id="ARBA00023157"/>
    </source>
</evidence>
<gene>
    <name evidence="3" type="ORF">SAMN04487948_11753</name>
</gene>
<dbReference type="Proteomes" id="UP000199126">
    <property type="component" value="Unassembled WGS sequence"/>
</dbReference>
<dbReference type="CDD" id="cd02947">
    <property type="entry name" value="TRX_family"/>
    <property type="match status" value="1"/>
</dbReference>
<proteinExistence type="predicted"/>
<keyword evidence="1" id="KW-1015">Disulfide bond</keyword>
<dbReference type="EMBL" id="FODV01000017">
    <property type="protein sequence ID" value="SEP15718.1"/>
    <property type="molecule type" value="Genomic_DNA"/>
</dbReference>
<evidence type="ECO:0000313" key="3">
    <source>
        <dbReference type="EMBL" id="SEP15718.1"/>
    </source>
</evidence>
<protein>
    <submittedName>
        <fullName evidence="3">Thioredoxin 1</fullName>
    </submittedName>
</protein>
<accession>A0A1H8VLH1</accession>
<dbReference type="Pfam" id="PF00085">
    <property type="entry name" value="Thioredoxin"/>
    <property type="match status" value="1"/>
</dbReference>
<dbReference type="SUPFAM" id="SSF52833">
    <property type="entry name" value="Thioredoxin-like"/>
    <property type="match status" value="1"/>
</dbReference>
<keyword evidence="4" id="KW-1185">Reference proteome</keyword>